<dbReference type="Gene3D" id="3.40.640.10">
    <property type="entry name" value="Type I PLP-dependent aspartate aminotransferase-like (Major domain)"/>
    <property type="match status" value="1"/>
</dbReference>
<evidence type="ECO:0000259" key="6">
    <source>
        <dbReference type="Pfam" id="PF00155"/>
    </source>
</evidence>
<dbReference type="AlphaFoldDB" id="A0A6A5XQ62"/>
<comment type="cofactor">
    <cofactor evidence="1">
        <name>pyridoxal 5'-phosphate</name>
        <dbReference type="ChEBI" id="CHEBI:597326"/>
    </cofactor>
</comment>
<dbReference type="GO" id="GO:0006520">
    <property type="term" value="P:amino acid metabolic process"/>
    <property type="evidence" value="ECO:0007669"/>
    <property type="project" value="TreeGrafter"/>
</dbReference>
<name>A0A6A5XQ62_9PLEO</name>
<dbReference type="GO" id="GO:0030170">
    <property type="term" value="F:pyridoxal phosphate binding"/>
    <property type="evidence" value="ECO:0007669"/>
    <property type="project" value="InterPro"/>
</dbReference>
<dbReference type="PANTHER" id="PTHR43795">
    <property type="entry name" value="BIFUNCTIONAL ASPARTATE AMINOTRANSFERASE AND GLUTAMATE/ASPARTATE-PREPHENATE AMINOTRANSFERASE-RELATED"/>
    <property type="match status" value="1"/>
</dbReference>
<accession>A0A6A5XQ62</accession>
<evidence type="ECO:0000256" key="4">
    <source>
        <dbReference type="ARBA" id="ARBA00022679"/>
    </source>
</evidence>
<evidence type="ECO:0000256" key="1">
    <source>
        <dbReference type="ARBA" id="ARBA00001933"/>
    </source>
</evidence>
<dbReference type="GeneID" id="54289312"/>
<keyword evidence="4 7" id="KW-0808">Transferase</keyword>
<evidence type="ECO:0000256" key="2">
    <source>
        <dbReference type="ARBA" id="ARBA00007441"/>
    </source>
</evidence>
<dbReference type="Proteomes" id="UP000799778">
    <property type="component" value="Unassembled WGS sequence"/>
</dbReference>
<gene>
    <name evidence="7" type="ORF">BU24DRAFT_461661</name>
</gene>
<dbReference type="InterPro" id="IPR015421">
    <property type="entry name" value="PyrdxlP-dep_Trfase_major"/>
</dbReference>
<evidence type="ECO:0000313" key="8">
    <source>
        <dbReference type="Proteomes" id="UP000799778"/>
    </source>
</evidence>
<comment type="similarity">
    <text evidence="2">Belongs to the class-I pyridoxal-phosphate-dependent aminotransferase family.</text>
</comment>
<evidence type="ECO:0000313" key="7">
    <source>
        <dbReference type="EMBL" id="KAF2015415.1"/>
    </source>
</evidence>
<keyword evidence="5" id="KW-0663">Pyridoxal phosphate</keyword>
<dbReference type="InterPro" id="IPR015422">
    <property type="entry name" value="PyrdxlP-dep_Trfase_small"/>
</dbReference>
<dbReference type="CDD" id="cd00609">
    <property type="entry name" value="AAT_like"/>
    <property type="match status" value="1"/>
</dbReference>
<evidence type="ECO:0000256" key="3">
    <source>
        <dbReference type="ARBA" id="ARBA00022576"/>
    </source>
</evidence>
<keyword evidence="8" id="KW-1185">Reference proteome</keyword>
<dbReference type="InterPro" id="IPR015424">
    <property type="entry name" value="PyrdxlP-dep_Trfase"/>
</dbReference>
<dbReference type="Pfam" id="PF00155">
    <property type="entry name" value="Aminotran_1_2"/>
    <property type="match status" value="1"/>
</dbReference>
<dbReference type="OrthoDB" id="7042322at2759"/>
<dbReference type="InterPro" id="IPR004839">
    <property type="entry name" value="Aminotransferase_I/II_large"/>
</dbReference>
<dbReference type="PANTHER" id="PTHR43795:SF32">
    <property type="entry name" value="AMINOTRANSFERASE GLII-RELATED"/>
    <property type="match status" value="1"/>
</dbReference>
<dbReference type="InterPro" id="IPR050478">
    <property type="entry name" value="Ethylene_sulfur-biosynth"/>
</dbReference>
<protein>
    <submittedName>
        <fullName evidence="7">PLP-dependent transferase</fullName>
    </submittedName>
</protein>
<reference evidence="7" key="1">
    <citation type="journal article" date="2020" name="Stud. Mycol.">
        <title>101 Dothideomycetes genomes: a test case for predicting lifestyles and emergence of pathogens.</title>
        <authorList>
            <person name="Haridas S."/>
            <person name="Albert R."/>
            <person name="Binder M."/>
            <person name="Bloem J."/>
            <person name="Labutti K."/>
            <person name="Salamov A."/>
            <person name="Andreopoulos B."/>
            <person name="Baker S."/>
            <person name="Barry K."/>
            <person name="Bills G."/>
            <person name="Bluhm B."/>
            <person name="Cannon C."/>
            <person name="Castanera R."/>
            <person name="Culley D."/>
            <person name="Daum C."/>
            <person name="Ezra D."/>
            <person name="Gonzalez J."/>
            <person name="Henrissat B."/>
            <person name="Kuo A."/>
            <person name="Liang C."/>
            <person name="Lipzen A."/>
            <person name="Lutzoni F."/>
            <person name="Magnuson J."/>
            <person name="Mondo S."/>
            <person name="Nolan M."/>
            <person name="Ohm R."/>
            <person name="Pangilinan J."/>
            <person name="Park H.-J."/>
            <person name="Ramirez L."/>
            <person name="Alfaro M."/>
            <person name="Sun H."/>
            <person name="Tritt A."/>
            <person name="Yoshinaga Y."/>
            <person name="Zwiers L.-H."/>
            <person name="Turgeon B."/>
            <person name="Goodwin S."/>
            <person name="Spatafora J."/>
            <person name="Crous P."/>
            <person name="Grigoriev I."/>
        </authorList>
    </citation>
    <scope>NUCLEOTIDE SEQUENCE</scope>
    <source>
        <strain evidence="7">CBS 175.79</strain>
    </source>
</reference>
<evidence type="ECO:0000256" key="5">
    <source>
        <dbReference type="ARBA" id="ARBA00022898"/>
    </source>
</evidence>
<dbReference type="PRINTS" id="PR00753">
    <property type="entry name" value="ACCSYNTHASE"/>
</dbReference>
<dbReference type="EMBL" id="ML978069">
    <property type="protein sequence ID" value="KAF2015415.1"/>
    <property type="molecule type" value="Genomic_DNA"/>
</dbReference>
<proteinExistence type="inferred from homology"/>
<dbReference type="RefSeq" id="XP_033383754.1">
    <property type="nucleotide sequence ID" value="XM_033531915.1"/>
</dbReference>
<dbReference type="Gene3D" id="3.90.1150.10">
    <property type="entry name" value="Aspartate Aminotransferase, domain 1"/>
    <property type="match status" value="1"/>
</dbReference>
<sequence>MDSGLSNRADRALKDILPKGIALEPPKNYNATTAIDLSNAQNEVLRSEVGQFFKTAIESNLISQSFDMPPSNGGEQAVREAMASFFNRYFNPIHPVLTEQIVLTAGASDAIENVIHSICDEGDSVIIPGPYWHGFDPILTSRANVNILVAHSPTYQNYDNYLLPSLLAAYNFADDRSRIKAVLLCNPNNPLSRCYPKRTLVEVMEFCQERGLHLVSDELYALTTLQSIPDEAPTFVSALSLTEPLVPEGAVKVDPSRVHVVWSASKLFGCSGLRIGCLISQQNPALCKAMSLLTAHHTNSIASLFLTSLLTWHQLPTLISLNSERLTASYRILAAALENWGVAFVAPTHGILLFARLGMNVKSAVEERAYFNRLAVMGVRVGAGRFYNGVEGEFGWARVRFSVPVEVMRRAVERIGEFLVKEGQ</sequence>
<dbReference type="SUPFAM" id="SSF53383">
    <property type="entry name" value="PLP-dependent transferases"/>
    <property type="match status" value="1"/>
</dbReference>
<dbReference type="GO" id="GO:0008483">
    <property type="term" value="F:transaminase activity"/>
    <property type="evidence" value="ECO:0007669"/>
    <property type="project" value="UniProtKB-KW"/>
</dbReference>
<keyword evidence="3" id="KW-0032">Aminotransferase</keyword>
<organism evidence="7 8">
    <name type="scientific">Aaosphaeria arxii CBS 175.79</name>
    <dbReference type="NCBI Taxonomy" id="1450172"/>
    <lineage>
        <taxon>Eukaryota</taxon>
        <taxon>Fungi</taxon>
        <taxon>Dikarya</taxon>
        <taxon>Ascomycota</taxon>
        <taxon>Pezizomycotina</taxon>
        <taxon>Dothideomycetes</taxon>
        <taxon>Pleosporomycetidae</taxon>
        <taxon>Pleosporales</taxon>
        <taxon>Pleosporales incertae sedis</taxon>
        <taxon>Aaosphaeria</taxon>
    </lineage>
</organism>
<feature type="domain" description="Aminotransferase class I/classII large" evidence="6">
    <location>
        <begin position="53"/>
        <end position="415"/>
    </location>
</feature>